<sequence length="23" mass="2629">MSEIWDSNPNLIPSCILRICNPL</sequence>
<name>A0A2P2QAB6_RHIMU</name>
<protein>
    <submittedName>
        <fullName evidence="1">Uncharacterized protein</fullName>
    </submittedName>
</protein>
<dbReference type="EMBL" id="GGEC01083452">
    <property type="protein sequence ID" value="MBX63936.1"/>
    <property type="molecule type" value="Transcribed_RNA"/>
</dbReference>
<organism evidence="1">
    <name type="scientific">Rhizophora mucronata</name>
    <name type="common">Asiatic mangrove</name>
    <dbReference type="NCBI Taxonomy" id="61149"/>
    <lineage>
        <taxon>Eukaryota</taxon>
        <taxon>Viridiplantae</taxon>
        <taxon>Streptophyta</taxon>
        <taxon>Embryophyta</taxon>
        <taxon>Tracheophyta</taxon>
        <taxon>Spermatophyta</taxon>
        <taxon>Magnoliopsida</taxon>
        <taxon>eudicotyledons</taxon>
        <taxon>Gunneridae</taxon>
        <taxon>Pentapetalae</taxon>
        <taxon>rosids</taxon>
        <taxon>fabids</taxon>
        <taxon>Malpighiales</taxon>
        <taxon>Rhizophoraceae</taxon>
        <taxon>Rhizophora</taxon>
    </lineage>
</organism>
<reference evidence="1" key="1">
    <citation type="submission" date="2018-02" db="EMBL/GenBank/DDBJ databases">
        <title>Rhizophora mucronata_Transcriptome.</title>
        <authorList>
            <person name="Meera S.P."/>
            <person name="Sreeshan A."/>
            <person name="Augustine A."/>
        </authorList>
    </citation>
    <scope>NUCLEOTIDE SEQUENCE</scope>
    <source>
        <tissue evidence="1">Leaf</tissue>
    </source>
</reference>
<accession>A0A2P2QAB6</accession>
<proteinExistence type="predicted"/>
<dbReference type="AlphaFoldDB" id="A0A2P2QAB6"/>
<evidence type="ECO:0000313" key="1">
    <source>
        <dbReference type="EMBL" id="MBX63936.1"/>
    </source>
</evidence>